<gene>
    <name evidence="6" type="ORF">HLY00_2765</name>
</gene>
<evidence type="ECO:0000313" key="6">
    <source>
        <dbReference type="EMBL" id="NVN48390.1"/>
    </source>
</evidence>
<dbReference type="GO" id="GO:0000976">
    <property type="term" value="F:transcription cis-regulatory region binding"/>
    <property type="evidence" value="ECO:0007669"/>
    <property type="project" value="TreeGrafter"/>
</dbReference>
<evidence type="ECO:0000256" key="3">
    <source>
        <dbReference type="ARBA" id="ARBA00023163"/>
    </source>
</evidence>
<proteinExistence type="predicted"/>
<evidence type="ECO:0000256" key="1">
    <source>
        <dbReference type="ARBA" id="ARBA00023015"/>
    </source>
</evidence>
<dbReference type="AlphaFoldDB" id="A0A850PJN1"/>
<evidence type="ECO:0000259" key="5">
    <source>
        <dbReference type="PROSITE" id="PS50977"/>
    </source>
</evidence>
<dbReference type="SUPFAM" id="SSF46689">
    <property type="entry name" value="Homeodomain-like"/>
    <property type="match status" value="1"/>
</dbReference>
<organism evidence="6 7">
    <name type="scientific">Mycolicibacterium hippocampi</name>
    <dbReference type="NCBI Taxonomy" id="659824"/>
    <lineage>
        <taxon>Bacteria</taxon>
        <taxon>Bacillati</taxon>
        <taxon>Actinomycetota</taxon>
        <taxon>Actinomycetes</taxon>
        <taxon>Mycobacteriales</taxon>
        <taxon>Mycobacteriaceae</taxon>
        <taxon>Mycolicibacterium</taxon>
    </lineage>
</organism>
<keyword evidence="7" id="KW-1185">Reference proteome</keyword>
<keyword evidence="3" id="KW-0804">Transcription</keyword>
<evidence type="ECO:0000256" key="4">
    <source>
        <dbReference type="PROSITE-ProRule" id="PRU00335"/>
    </source>
</evidence>
<dbReference type="PROSITE" id="PS50977">
    <property type="entry name" value="HTH_TETR_2"/>
    <property type="match status" value="1"/>
</dbReference>
<feature type="domain" description="HTH tetR-type" evidence="5">
    <location>
        <begin position="17"/>
        <end position="77"/>
    </location>
</feature>
<keyword evidence="1" id="KW-0805">Transcription regulation</keyword>
<dbReference type="InterPro" id="IPR009057">
    <property type="entry name" value="Homeodomain-like_sf"/>
</dbReference>
<dbReference type="Proteomes" id="UP000570517">
    <property type="component" value="Unassembled WGS sequence"/>
</dbReference>
<sequence length="201" mass="21654">MPNRLPDRGLSADPRAERVRTRLRAAAFELAHERAVDEITVGELVTRADVSRQVFYRHFRDRDDAVAAAFTHAFAAAVAGDAAADARGRILQLFGFASEHRAMYHNVIPSAVTQSVVTAFRAALLPACAEIAAQGMAVLDTIAPLPPESVTRFLVGGFMEVLRSWMEDPEAADLHARVSAALDTVDALLGIASTQKGPHRG</sequence>
<evidence type="ECO:0000256" key="2">
    <source>
        <dbReference type="ARBA" id="ARBA00023125"/>
    </source>
</evidence>
<dbReference type="InterPro" id="IPR001647">
    <property type="entry name" value="HTH_TetR"/>
</dbReference>
<name>A0A850PJN1_9MYCO</name>
<keyword evidence="2 4" id="KW-0238">DNA-binding</keyword>
<dbReference type="Gene3D" id="1.10.357.10">
    <property type="entry name" value="Tetracycline Repressor, domain 2"/>
    <property type="match status" value="1"/>
</dbReference>
<protein>
    <submittedName>
        <fullName evidence="6">Transcriptional regulator, AcrR family</fullName>
    </submittedName>
</protein>
<feature type="DNA-binding region" description="H-T-H motif" evidence="4">
    <location>
        <begin position="40"/>
        <end position="59"/>
    </location>
</feature>
<reference evidence="6 7" key="1">
    <citation type="submission" date="2020-05" db="EMBL/GenBank/DDBJ databases">
        <title>Draft genome sequence of Mycobacterium hippocampi DL, isolated from European seabass, Dicentrarchus labrax, reared in fish farms.</title>
        <authorList>
            <person name="Stathopoulou P."/>
            <person name="Asimakis E."/>
            <person name="Tzokas K."/>
            <person name="Batargias C."/>
            <person name="Tsiamis G."/>
        </authorList>
    </citation>
    <scope>NUCLEOTIDE SEQUENCE [LARGE SCALE GENOMIC DNA]</scope>
    <source>
        <strain evidence="6 7">DL</strain>
    </source>
</reference>
<accession>A0A850PJN1</accession>
<dbReference type="EMBL" id="JABFYL010000004">
    <property type="protein sequence ID" value="NVN48390.1"/>
    <property type="molecule type" value="Genomic_DNA"/>
</dbReference>
<dbReference type="Pfam" id="PF00440">
    <property type="entry name" value="TetR_N"/>
    <property type="match status" value="1"/>
</dbReference>
<dbReference type="PANTHER" id="PTHR30055">
    <property type="entry name" value="HTH-TYPE TRANSCRIPTIONAL REGULATOR RUTR"/>
    <property type="match status" value="1"/>
</dbReference>
<dbReference type="InterPro" id="IPR050109">
    <property type="entry name" value="HTH-type_TetR-like_transc_reg"/>
</dbReference>
<dbReference type="GO" id="GO:0003700">
    <property type="term" value="F:DNA-binding transcription factor activity"/>
    <property type="evidence" value="ECO:0007669"/>
    <property type="project" value="TreeGrafter"/>
</dbReference>
<evidence type="ECO:0000313" key="7">
    <source>
        <dbReference type="Proteomes" id="UP000570517"/>
    </source>
</evidence>
<dbReference type="PANTHER" id="PTHR30055:SF238">
    <property type="entry name" value="MYCOFACTOCIN BIOSYNTHESIS TRANSCRIPTIONAL REGULATOR MFTR-RELATED"/>
    <property type="match status" value="1"/>
</dbReference>
<comment type="caution">
    <text evidence="6">The sequence shown here is derived from an EMBL/GenBank/DDBJ whole genome shotgun (WGS) entry which is preliminary data.</text>
</comment>